<organism evidence="1 2">
    <name type="scientific">Pleurodeles waltl</name>
    <name type="common">Iberian ribbed newt</name>
    <dbReference type="NCBI Taxonomy" id="8319"/>
    <lineage>
        <taxon>Eukaryota</taxon>
        <taxon>Metazoa</taxon>
        <taxon>Chordata</taxon>
        <taxon>Craniata</taxon>
        <taxon>Vertebrata</taxon>
        <taxon>Euteleostomi</taxon>
        <taxon>Amphibia</taxon>
        <taxon>Batrachia</taxon>
        <taxon>Caudata</taxon>
        <taxon>Salamandroidea</taxon>
        <taxon>Salamandridae</taxon>
        <taxon>Pleurodelinae</taxon>
        <taxon>Pleurodeles</taxon>
    </lineage>
</organism>
<dbReference type="Proteomes" id="UP001066276">
    <property type="component" value="Chromosome 3_1"/>
</dbReference>
<keyword evidence="2" id="KW-1185">Reference proteome</keyword>
<dbReference type="AlphaFoldDB" id="A0AAV7U7Y4"/>
<protein>
    <submittedName>
        <fullName evidence="1">Uncharacterized protein</fullName>
    </submittedName>
</protein>
<sequence length="160" mass="17580">MYGRPGICQGAMSTKVKVEVKGRVMSLSRVQTVSVPSSEDYHAYSAPYTILFCTCSTLAFEVHLKNTRAFYVRHQPSPVALTSRGQPSLACLTSEPGAVTENVFAHECLQRSPHDLEERWGFPARSVGLPVTSLTSSLFVTSGLPSTLVYPWSGKQLIYH</sequence>
<reference evidence="1" key="1">
    <citation type="journal article" date="2022" name="bioRxiv">
        <title>Sequencing and chromosome-scale assembly of the giantPleurodeles waltlgenome.</title>
        <authorList>
            <person name="Brown T."/>
            <person name="Elewa A."/>
            <person name="Iarovenko S."/>
            <person name="Subramanian E."/>
            <person name="Araus A.J."/>
            <person name="Petzold A."/>
            <person name="Susuki M."/>
            <person name="Suzuki K.-i.T."/>
            <person name="Hayashi T."/>
            <person name="Toyoda A."/>
            <person name="Oliveira C."/>
            <person name="Osipova E."/>
            <person name="Leigh N.D."/>
            <person name="Simon A."/>
            <person name="Yun M.H."/>
        </authorList>
    </citation>
    <scope>NUCLEOTIDE SEQUENCE</scope>
    <source>
        <strain evidence="1">20211129_DDA</strain>
        <tissue evidence="1">Liver</tissue>
    </source>
</reference>
<name>A0AAV7U7Y4_PLEWA</name>
<gene>
    <name evidence="1" type="ORF">NDU88_001976</name>
</gene>
<comment type="caution">
    <text evidence="1">The sequence shown here is derived from an EMBL/GenBank/DDBJ whole genome shotgun (WGS) entry which is preliminary data.</text>
</comment>
<evidence type="ECO:0000313" key="1">
    <source>
        <dbReference type="EMBL" id="KAJ1185182.1"/>
    </source>
</evidence>
<evidence type="ECO:0000313" key="2">
    <source>
        <dbReference type="Proteomes" id="UP001066276"/>
    </source>
</evidence>
<proteinExistence type="predicted"/>
<dbReference type="EMBL" id="JANPWB010000005">
    <property type="protein sequence ID" value="KAJ1185182.1"/>
    <property type="molecule type" value="Genomic_DNA"/>
</dbReference>
<accession>A0AAV7U7Y4</accession>